<dbReference type="Proteomes" id="UP000676079">
    <property type="component" value="Plasmid unnamed4"/>
</dbReference>
<keyword evidence="2" id="KW-1185">Reference proteome</keyword>
<gene>
    <name evidence="1" type="ORF">KGD84_32490</name>
</gene>
<organism evidence="1 2">
    <name type="scientific">Nocardiopsis changdeensis</name>
    <dbReference type="NCBI Taxonomy" id="2831969"/>
    <lineage>
        <taxon>Bacteria</taxon>
        <taxon>Bacillati</taxon>
        <taxon>Actinomycetota</taxon>
        <taxon>Actinomycetes</taxon>
        <taxon>Streptosporangiales</taxon>
        <taxon>Nocardiopsidaceae</taxon>
        <taxon>Nocardiopsis</taxon>
    </lineage>
</organism>
<proteinExistence type="predicted"/>
<dbReference type="RefSeq" id="WP_220565998.1">
    <property type="nucleotide sequence ID" value="NZ_CP074136.1"/>
</dbReference>
<reference evidence="2" key="1">
    <citation type="submission" date="2021-05" db="EMBL/GenBank/DDBJ databases">
        <title>Direct Submission.</title>
        <authorList>
            <person name="Li K."/>
            <person name="Gao J."/>
        </authorList>
    </citation>
    <scope>NUCLEOTIDE SEQUENCE [LARGE SCALE GENOMIC DNA]</scope>
    <source>
        <strain evidence="2">Mg02</strain>
        <plasmid evidence="2">unnamed4</plasmid>
    </source>
</reference>
<keyword evidence="1" id="KW-0614">Plasmid</keyword>
<evidence type="ECO:0000313" key="1">
    <source>
        <dbReference type="EMBL" id="QUX26419.1"/>
    </source>
</evidence>
<accession>A0A975KSB8</accession>
<sequence length="120" mass="12698">MTESPTPTAPTLEEARTRAAVLAAATEATTDTPTGRAARGVLAAMLYAAALDGDGLTRVMRWVATGEREEPIRILTARREDVDAHAAAAALMLSQHADPDYQAAVARLVRAALITTEESR</sequence>
<geneLocation type="plasmid" evidence="1 2">
    <name>unnamed4</name>
</geneLocation>
<evidence type="ECO:0000313" key="2">
    <source>
        <dbReference type="Proteomes" id="UP000676079"/>
    </source>
</evidence>
<protein>
    <submittedName>
        <fullName evidence="1">Uncharacterized protein</fullName>
    </submittedName>
</protein>
<name>A0A975KSB8_9ACTN</name>
<dbReference type="EMBL" id="CP074136">
    <property type="protein sequence ID" value="QUX26419.1"/>
    <property type="molecule type" value="Genomic_DNA"/>
</dbReference>